<dbReference type="EMBL" id="LBFI01000011">
    <property type="protein sequence ID" value="KKM46964.1"/>
    <property type="molecule type" value="Genomic_DNA"/>
</dbReference>
<evidence type="ECO:0000313" key="2">
    <source>
        <dbReference type="EMBL" id="PPI14538.1"/>
    </source>
</evidence>
<dbReference type="KEGG" id="rtc:APU90_08680"/>
<sequence>MAGVAEPSGFSPLLEEASVRGTCILVVDDVSYSGHARALVVSFFRDMSAEVRTVTLSFALDSCTVIRSAAG</sequence>
<evidence type="ECO:0000313" key="3">
    <source>
        <dbReference type="Proteomes" id="UP000052979"/>
    </source>
</evidence>
<gene>
    <name evidence="2" type="ORF">C5C51_08230</name>
    <name evidence="1" type="ORF">VT73_01540</name>
</gene>
<dbReference type="SUPFAM" id="SSF53271">
    <property type="entry name" value="PRTase-like"/>
    <property type="match status" value="1"/>
</dbReference>
<name>A0A0C5BF68_9MICO</name>
<dbReference type="RefSeq" id="WP_027691682.1">
    <property type="nucleotide sequence ID" value="NZ_CP010848.1"/>
</dbReference>
<dbReference type="GeneID" id="93666671"/>
<keyword evidence="3" id="KW-1185">Reference proteome</keyword>
<dbReference type="STRING" id="145458.APU90_08680"/>
<dbReference type="InterPro" id="IPR029057">
    <property type="entry name" value="PRTase-like"/>
</dbReference>
<comment type="caution">
    <text evidence="1">The sequence shown here is derived from an EMBL/GenBank/DDBJ whole genome shotgun (WGS) entry which is preliminary data.</text>
</comment>
<evidence type="ECO:0000313" key="4">
    <source>
        <dbReference type="Proteomes" id="UP000237966"/>
    </source>
</evidence>
<dbReference type="KEGG" id="rtx:TI83_08400"/>
<dbReference type="Proteomes" id="UP000052979">
    <property type="component" value="Unassembled WGS sequence"/>
</dbReference>
<dbReference type="AlphaFoldDB" id="A0A0C5BF68"/>
<dbReference type="Proteomes" id="UP000237966">
    <property type="component" value="Unassembled WGS sequence"/>
</dbReference>
<accession>A0A0C5BF68</accession>
<organism evidence="1 3">
    <name type="scientific">Rathayibacter toxicus</name>
    <dbReference type="NCBI Taxonomy" id="145458"/>
    <lineage>
        <taxon>Bacteria</taxon>
        <taxon>Bacillati</taxon>
        <taxon>Actinomycetota</taxon>
        <taxon>Actinomycetes</taxon>
        <taxon>Micrococcales</taxon>
        <taxon>Microbacteriaceae</taxon>
        <taxon>Rathayibacter</taxon>
    </lineage>
</organism>
<protein>
    <recommendedName>
        <fullName evidence="5">Phosphoribosyltransferase domain-containing protein</fullName>
    </recommendedName>
</protein>
<dbReference type="EMBL" id="PSWU01000012">
    <property type="protein sequence ID" value="PPI14538.1"/>
    <property type="molecule type" value="Genomic_DNA"/>
</dbReference>
<reference evidence="2 4" key="2">
    <citation type="submission" date="2018-02" db="EMBL/GenBank/DDBJ databases">
        <title>Bacteriophage NCPPB3778 and a type I-E CRISPR drive the evolution of the US Biological Select Agent, Rathayibacter toxicus.</title>
        <authorList>
            <person name="Davis E.W.II."/>
            <person name="Tabima J.F."/>
            <person name="Weisberg A.J."/>
            <person name="Lopes L.D."/>
            <person name="Wiseman M.S."/>
            <person name="Wiseman M.S."/>
            <person name="Pupko T."/>
            <person name="Belcher M.S."/>
            <person name="Sechler A.J."/>
            <person name="Tancos M.A."/>
            <person name="Schroeder B.K."/>
            <person name="Murray T.D."/>
            <person name="Luster D.G."/>
            <person name="Schneider W.L."/>
            <person name="Rogers E."/>
            <person name="Andreote F.D."/>
            <person name="Grunwald N.J."/>
            <person name="Putnam M.L."/>
            <person name="Chang J.H."/>
        </authorList>
    </citation>
    <scope>NUCLEOTIDE SEQUENCE [LARGE SCALE GENOMIC DNA]</scope>
    <source>
        <strain evidence="2 4">FH99</strain>
    </source>
</reference>
<dbReference type="PATRIC" id="fig|145458.7.peg.1914"/>
<evidence type="ECO:0000313" key="1">
    <source>
        <dbReference type="EMBL" id="KKM46964.1"/>
    </source>
</evidence>
<dbReference type="OrthoDB" id="8560416at2"/>
<proteinExistence type="predicted"/>
<reference evidence="1 3" key="1">
    <citation type="submission" date="2015-04" db="EMBL/GenBank/DDBJ databases">
        <title>Draft genome sequence of Rathayibacter toxicus strain FH-142 (AKA 70134 or CS 32), a Western Australian isolate.</title>
        <authorList>
            <consortium name="Consortium for Microbial Forensics and Genomics (microFORGE)"/>
            <person name="Knight B.M."/>
            <person name="Roberts D.P."/>
            <person name="Lin D."/>
            <person name="Hari K."/>
            <person name="Fletcher J."/>
            <person name="Melcher U."/>
            <person name="Blagden T."/>
            <person name="Luster D.G."/>
            <person name="Sechler A.J."/>
            <person name="Schneider W.L."/>
            <person name="Winegar R.A."/>
        </authorList>
    </citation>
    <scope>NUCLEOTIDE SEQUENCE [LARGE SCALE GENOMIC DNA]</scope>
    <source>
        <strain evidence="1 3">FH142</strain>
    </source>
</reference>
<evidence type="ECO:0008006" key="5">
    <source>
        <dbReference type="Google" id="ProtNLM"/>
    </source>
</evidence>